<organism evidence="3 4">
    <name type="scientific">Marasmius tenuissimus</name>
    <dbReference type="NCBI Taxonomy" id="585030"/>
    <lineage>
        <taxon>Eukaryota</taxon>
        <taxon>Fungi</taxon>
        <taxon>Dikarya</taxon>
        <taxon>Basidiomycota</taxon>
        <taxon>Agaricomycotina</taxon>
        <taxon>Agaricomycetes</taxon>
        <taxon>Agaricomycetidae</taxon>
        <taxon>Agaricales</taxon>
        <taxon>Marasmiineae</taxon>
        <taxon>Marasmiaceae</taxon>
        <taxon>Marasmius</taxon>
    </lineage>
</organism>
<dbReference type="Gene3D" id="1.25.40.10">
    <property type="entry name" value="Tetratricopeptide repeat domain"/>
    <property type="match status" value="1"/>
</dbReference>
<dbReference type="PROSITE" id="PS50005">
    <property type="entry name" value="TPR"/>
    <property type="match status" value="1"/>
</dbReference>
<comment type="caution">
    <text evidence="3">The sequence shown here is derived from an EMBL/GenBank/DDBJ whole genome shotgun (WGS) entry which is preliminary data.</text>
</comment>
<dbReference type="InterPro" id="IPR019734">
    <property type="entry name" value="TPR_rpt"/>
</dbReference>
<sequence>MAAENRAVNGLDESFGYYPDESSTTQDEEDGNEVDILDLAEEEQRKGDLDKAAEVLVFALASCKGNSNMIVVELKAHVRLAHVYHEMKEFAKASKEFQEAYDLHQDWMTDGDREFHPVSYLPLWAECCDKLSQPKKAERLREQHTKMAERYRGYWSGEEESDLDG</sequence>
<protein>
    <submittedName>
        <fullName evidence="3">Uncharacterized protein</fullName>
    </submittedName>
</protein>
<gene>
    <name evidence="3" type="ORF">AAF712_016534</name>
</gene>
<name>A0ABR2Z7L8_9AGAR</name>
<evidence type="ECO:0000313" key="4">
    <source>
        <dbReference type="Proteomes" id="UP001437256"/>
    </source>
</evidence>
<evidence type="ECO:0000256" key="2">
    <source>
        <dbReference type="SAM" id="MobiDB-lite"/>
    </source>
</evidence>
<dbReference type="SUPFAM" id="SSF48452">
    <property type="entry name" value="TPR-like"/>
    <property type="match status" value="1"/>
</dbReference>
<reference evidence="3 4" key="1">
    <citation type="submission" date="2024-05" db="EMBL/GenBank/DDBJ databases">
        <title>A draft genome resource for the thread blight pathogen Marasmius tenuissimus strain MS-2.</title>
        <authorList>
            <person name="Yulfo-Soto G.E."/>
            <person name="Baruah I.K."/>
            <person name="Amoako-Attah I."/>
            <person name="Bukari Y."/>
            <person name="Meinhardt L.W."/>
            <person name="Bailey B.A."/>
            <person name="Cohen S.P."/>
        </authorList>
    </citation>
    <scope>NUCLEOTIDE SEQUENCE [LARGE SCALE GENOMIC DNA]</scope>
    <source>
        <strain evidence="3 4">MS-2</strain>
    </source>
</reference>
<dbReference type="Proteomes" id="UP001437256">
    <property type="component" value="Unassembled WGS sequence"/>
</dbReference>
<keyword evidence="1" id="KW-0802">TPR repeat</keyword>
<keyword evidence="4" id="KW-1185">Reference proteome</keyword>
<dbReference type="EMBL" id="JBBXMP010000879">
    <property type="protein sequence ID" value="KAL0056851.1"/>
    <property type="molecule type" value="Genomic_DNA"/>
</dbReference>
<proteinExistence type="predicted"/>
<dbReference type="InterPro" id="IPR011990">
    <property type="entry name" value="TPR-like_helical_dom_sf"/>
</dbReference>
<feature type="region of interest" description="Disordered" evidence="2">
    <location>
        <begin position="1"/>
        <end position="32"/>
    </location>
</feature>
<evidence type="ECO:0000313" key="3">
    <source>
        <dbReference type="EMBL" id="KAL0056851.1"/>
    </source>
</evidence>
<feature type="repeat" description="TPR" evidence="1">
    <location>
        <begin position="74"/>
        <end position="107"/>
    </location>
</feature>
<evidence type="ECO:0000256" key="1">
    <source>
        <dbReference type="PROSITE-ProRule" id="PRU00339"/>
    </source>
</evidence>
<accession>A0ABR2Z7L8</accession>